<keyword evidence="8" id="KW-0547">Nucleotide-binding</keyword>
<evidence type="ECO:0000256" key="2">
    <source>
        <dbReference type="ARBA" id="ARBA00004651"/>
    </source>
</evidence>
<dbReference type="CDD" id="cd00082">
    <property type="entry name" value="HisKA"/>
    <property type="match status" value="1"/>
</dbReference>
<dbReference type="Pfam" id="PF00512">
    <property type="entry name" value="HisKA"/>
    <property type="match status" value="1"/>
</dbReference>
<feature type="transmembrane region" description="Helical" evidence="14">
    <location>
        <begin position="179"/>
        <end position="202"/>
    </location>
</feature>
<dbReference type="GO" id="GO:0000155">
    <property type="term" value="F:phosphorelay sensor kinase activity"/>
    <property type="evidence" value="ECO:0007669"/>
    <property type="project" value="InterPro"/>
</dbReference>
<comment type="subcellular location">
    <subcellularLocation>
        <location evidence="2">Cell membrane</location>
        <topology evidence="2">Multi-pass membrane protein</topology>
    </subcellularLocation>
</comment>
<evidence type="ECO:0000313" key="17">
    <source>
        <dbReference type="Proteomes" id="UP000027341"/>
    </source>
</evidence>
<comment type="caution">
    <text evidence="16">The sequence shown here is derived from an EMBL/GenBank/DDBJ whole genome shotgun (WGS) entry which is preliminary data.</text>
</comment>
<evidence type="ECO:0000256" key="13">
    <source>
        <dbReference type="ARBA" id="ARBA00023136"/>
    </source>
</evidence>
<proteinExistence type="predicted"/>
<evidence type="ECO:0000256" key="6">
    <source>
        <dbReference type="ARBA" id="ARBA00022679"/>
    </source>
</evidence>
<dbReference type="AlphaFoldDB" id="A0A066ZQI0"/>
<organism evidence="16 17">
    <name type="scientific">Hydrogenovibrio marinus</name>
    <dbReference type="NCBI Taxonomy" id="28885"/>
    <lineage>
        <taxon>Bacteria</taxon>
        <taxon>Pseudomonadati</taxon>
        <taxon>Pseudomonadota</taxon>
        <taxon>Gammaproteobacteria</taxon>
        <taxon>Thiotrichales</taxon>
        <taxon>Piscirickettsiaceae</taxon>
        <taxon>Hydrogenovibrio</taxon>
    </lineage>
</organism>
<keyword evidence="13 14" id="KW-0472">Membrane</keyword>
<dbReference type="SMART" id="SM00387">
    <property type="entry name" value="HATPase_c"/>
    <property type="match status" value="1"/>
</dbReference>
<keyword evidence="9" id="KW-0418">Kinase</keyword>
<dbReference type="Gene3D" id="1.10.287.130">
    <property type="match status" value="1"/>
</dbReference>
<accession>A0A066ZQI0</accession>
<dbReference type="GO" id="GO:0005886">
    <property type="term" value="C:plasma membrane"/>
    <property type="evidence" value="ECO:0007669"/>
    <property type="project" value="UniProtKB-SubCell"/>
</dbReference>
<dbReference type="GO" id="GO:0005524">
    <property type="term" value="F:ATP binding"/>
    <property type="evidence" value="ECO:0007669"/>
    <property type="project" value="UniProtKB-KW"/>
</dbReference>
<evidence type="ECO:0000259" key="15">
    <source>
        <dbReference type="PROSITE" id="PS50109"/>
    </source>
</evidence>
<evidence type="ECO:0000256" key="11">
    <source>
        <dbReference type="ARBA" id="ARBA00022989"/>
    </source>
</evidence>
<dbReference type="EMBL" id="JMIU01000001">
    <property type="protein sequence ID" value="KDN96068.1"/>
    <property type="molecule type" value="Genomic_DNA"/>
</dbReference>
<comment type="catalytic activity">
    <reaction evidence="1">
        <text>ATP + protein L-histidine = ADP + protein N-phospho-L-histidine.</text>
        <dbReference type="EC" id="2.7.13.3"/>
    </reaction>
</comment>
<evidence type="ECO:0000256" key="10">
    <source>
        <dbReference type="ARBA" id="ARBA00022840"/>
    </source>
</evidence>
<keyword evidence="11 14" id="KW-1133">Transmembrane helix</keyword>
<evidence type="ECO:0000256" key="14">
    <source>
        <dbReference type="SAM" id="Phobius"/>
    </source>
</evidence>
<dbReference type="EC" id="2.7.13.3" evidence="3"/>
<evidence type="ECO:0000313" key="16">
    <source>
        <dbReference type="EMBL" id="KDN96068.1"/>
    </source>
</evidence>
<dbReference type="PANTHER" id="PTHR45528">
    <property type="entry name" value="SENSOR HISTIDINE KINASE CPXA"/>
    <property type="match status" value="1"/>
</dbReference>
<evidence type="ECO:0000256" key="4">
    <source>
        <dbReference type="ARBA" id="ARBA00022475"/>
    </source>
</evidence>
<evidence type="ECO:0000256" key="1">
    <source>
        <dbReference type="ARBA" id="ARBA00000085"/>
    </source>
</evidence>
<feature type="transmembrane region" description="Helical" evidence="14">
    <location>
        <begin position="12"/>
        <end position="32"/>
    </location>
</feature>
<name>A0A066ZQI0_HYDMR</name>
<evidence type="ECO:0000256" key="9">
    <source>
        <dbReference type="ARBA" id="ARBA00022777"/>
    </source>
</evidence>
<dbReference type="PROSITE" id="PS50109">
    <property type="entry name" value="HIS_KIN"/>
    <property type="match status" value="1"/>
</dbReference>
<keyword evidence="10" id="KW-0067">ATP-binding</keyword>
<dbReference type="InterPro" id="IPR036890">
    <property type="entry name" value="HATPase_C_sf"/>
</dbReference>
<keyword evidence="17" id="KW-1185">Reference proteome</keyword>
<sequence length="473" mass="53895">MFKSKISRQYSLWLVAIFSVMGISYLALSLALSSHYLKQVQIKINADVAQTLIQDNELVKQGKLNEPAIEDTFHRYMLLNPNLEIYLVDLSGNLLKYSANADKIKRNHIDIQPLQRFLKHPSEGLILGDDPRSFDGKSLFSVAYLPNAEHPEAYLYVVIQPHIAEEVDRRLQESILLKLSGWSFLTSLLLGLGLGGALFYFLNRRIALLSEKVKRFEQAPQHVIPPPEKLNDELDELALATSDMSVQLHDQLEHIQQADQQRRFMISSLSHDLRTPLTNLLGYMEQAKVDNSMDYLDTAFQNGLKLKNYLDRLFEYAKLDSNLIQLNAQYQSLSEFCETLLEQYQTLSPNADWWIDIHAGIEIAFDRELMESAIRNLLDNAMKYGDGWVSFGLYRLDDDITIRVCSAGNELHQVNRLLESKLAVGNAANHPAQNHTGFGLAIVRFIAEKHAGSLVYEHETNKNCFEIRLSKAS</sequence>
<dbReference type="Pfam" id="PF02518">
    <property type="entry name" value="HATPase_c"/>
    <property type="match status" value="1"/>
</dbReference>
<keyword evidence="4" id="KW-1003">Cell membrane</keyword>
<dbReference type="InterPro" id="IPR003661">
    <property type="entry name" value="HisK_dim/P_dom"/>
</dbReference>
<keyword evidence="7 14" id="KW-0812">Transmembrane</keyword>
<evidence type="ECO:0000256" key="12">
    <source>
        <dbReference type="ARBA" id="ARBA00023012"/>
    </source>
</evidence>
<dbReference type="SUPFAM" id="SSF47384">
    <property type="entry name" value="Homodimeric domain of signal transducing histidine kinase"/>
    <property type="match status" value="1"/>
</dbReference>
<keyword evidence="6" id="KW-0808">Transferase</keyword>
<dbReference type="SMART" id="SM00388">
    <property type="entry name" value="HisKA"/>
    <property type="match status" value="1"/>
</dbReference>
<gene>
    <name evidence="16" type="ORF">EI16_07205</name>
</gene>
<evidence type="ECO:0000256" key="3">
    <source>
        <dbReference type="ARBA" id="ARBA00012438"/>
    </source>
</evidence>
<dbReference type="Gene3D" id="3.30.565.10">
    <property type="entry name" value="Histidine kinase-like ATPase, C-terminal domain"/>
    <property type="match status" value="1"/>
</dbReference>
<dbReference type="InterPro" id="IPR005467">
    <property type="entry name" value="His_kinase_dom"/>
</dbReference>
<dbReference type="InterPro" id="IPR036097">
    <property type="entry name" value="HisK_dim/P_sf"/>
</dbReference>
<evidence type="ECO:0000256" key="7">
    <source>
        <dbReference type="ARBA" id="ARBA00022692"/>
    </source>
</evidence>
<feature type="domain" description="Histidine kinase" evidence="15">
    <location>
        <begin position="268"/>
        <end position="473"/>
    </location>
</feature>
<evidence type="ECO:0000256" key="8">
    <source>
        <dbReference type="ARBA" id="ARBA00022741"/>
    </source>
</evidence>
<reference evidence="16 17" key="1">
    <citation type="submission" date="2014-04" db="EMBL/GenBank/DDBJ databases">
        <title>Draft genome sequence of Hydrogenovibrio marinus MH-110, a model organism for aerobic H2 metabolism.</title>
        <authorList>
            <person name="Cha H.J."/>
            <person name="Jo B.H."/>
            <person name="Hwang B.H."/>
        </authorList>
    </citation>
    <scope>NUCLEOTIDE SEQUENCE [LARGE SCALE GENOMIC DNA]</scope>
    <source>
        <strain evidence="16 17">MH-110</strain>
    </source>
</reference>
<dbReference type="InterPro" id="IPR003594">
    <property type="entry name" value="HATPase_dom"/>
</dbReference>
<dbReference type="PANTHER" id="PTHR45528:SF1">
    <property type="entry name" value="SENSOR HISTIDINE KINASE CPXA"/>
    <property type="match status" value="1"/>
</dbReference>
<dbReference type="RefSeq" id="WP_029911419.1">
    <property type="nucleotide sequence ID" value="NZ_AP020335.1"/>
</dbReference>
<dbReference type="STRING" id="28885.EI16_07205"/>
<keyword evidence="12" id="KW-0902">Two-component regulatory system</keyword>
<dbReference type="InterPro" id="IPR050398">
    <property type="entry name" value="HssS/ArlS-like"/>
</dbReference>
<dbReference type="Proteomes" id="UP000027341">
    <property type="component" value="Unassembled WGS sequence"/>
</dbReference>
<protein>
    <recommendedName>
        <fullName evidence="3">histidine kinase</fullName>
        <ecNumber evidence="3">2.7.13.3</ecNumber>
    </recommendedName>
</protein>
<evidence type="ECO:0000256" key="5">
    <source>
        <dbReference type="ARBA" id="ARBA00022553"/>
    </source>
</evidence>
<keyword evidence="5" id="KW-0597">Phosphoprotein</keyword>
<dbReference type="SUPFAM" id="SSF55874">
    <property type="entry name" value="ATPase domain of HSP90 chaperone/DNA topoisomerase II/histidine kinase"/>
    <property type="match status" value="1"/>
</dbReference>